<comment type="similarity">
    <text evidence="2">Belongs to the HPF/YfiA ribosome-associated protein family. Short HPF subfamily.</text>
</comment>
<dbReference type="InterPro" id="IPR003489">
    <property type="entry name" value="RHF/RaiA"/>
</dbReference>
<dbReference type="GO" id="GO:0043024">
    <property type="term" value="F:ribosomal small subunit binding"/>
    <property type="evidence" value="ECO:0007669"/>
    <property type="project" value="TreeGrafter"/>
</dbReference>
<dbReference type="Proteomes" id="UP000324760">
    <property type="component" value="Chromosome"/>
</dbReference>
<organism evidence="6 7">
    <name type="scientific">Neptunomonas concharum</name>
    <dbReference type="NCBI Taxonomy" id="1031538"/>
    <lineage>
        <taxon>Bacteria</taxon>
        <taxon>Pseudomonadati</taxon>
        <taxon>Pseudomonadota</taxon>
        <taxon>Gammaproteobacteria</taxon>
        <taxon>Oceanospirillales</taxon>
        <taxon>Oceanospirillaceae</taxon>
        <taxon>Neptunomonas</taxon>
    </lineage>
</organism>
<protein>
    <recommendedName>
        <fullName evidence="4">Ribosome hibernation promoting factor</fullName>
    </recommendedName>
    <alternativeName>
        <fullName evidence="5">Hibernation factor HPF</fullName>
    </alternativeName>
</protein>
<evidence type="ECO:0000256" key="2">
    <source>
        <dbReference type="ARBA" id="ARBA00038434"/>
    </source>
</evidence>
<dbReference type="InterPro" id="IPR006194">
    <property type="entry name" value="Gly-tRNA-synth_heterodimer"/>
</dbReference>
<dbReference type="InterPro" id="IPR036567">
    <property type="entry name" value="RHF-like"/>
</dbReference>
<dbReference type="GO" id="GO:0022627">
    <property type="term" value="C:cytosolic small ribosomal subunit"/>
    <property type="evidence" value="ECO:0007669"/>
    <property type="project" value="TreeGrafter"/>
</dbReference>
<evidence type="ECO:0000313" key="7">
    <source>
        <dbReference type="Proteomes" id="UP000324760"/>
    </source>
</evidence>
<dbReference type="CDD" id="cd00552">
    <property type="entry name" value="RaiA"/>
    <property type="match status" value="1"/>
</dbReference>
<reference evidence="6 7" key="1">
    <citation type="journal article" date="2019" name="Biochem. Eng. J.">
        <title>Metabolic engineering of the marine bacteria Neptunomonas concharum for the production of acetoin and meso-2,3-butanediol from acetate.</title>
        <authorList>
            <person name="Li W."/>
            <person name="Pu N."/>
            <person name="Liu C.-X."/>
            <person name="Yuan Q.-P."/>
            <person name="Li Z.-J."/>
        </authorList>
    </citation>
    <scope>NUCLEOTIDE SEQUENCE [LARGE SCALE GENOMIC DNA]</scope>
    <source>
        <strain evidence="6 7">JCM17730</strain>
    </source>
</reference>
<evidence type="ECO:0000256" key="3">
    <source>
        <dbReference type="ARBA" id="ARBA00038695"/>
    </source>
</evidence>
<dbReference type="GO" id="GO:0006426">
    <property type="term" value="P:glycyl-tRNA aminoacylation"/>
    <property type="evidence" value="ECO:0007669"/>
    <property type="project" value="InterPro"/>
</dbReference>
<gene>
    <name evidence="6" type="primary">raiA</name>
    <name evidence="6" type="ORF">F0U83_04975</name>
</gene>
<dbReference type="GO" id="GO:0005524">
    <property type="term" value="F:ATP binding"/>
    <property type="evidence" value="ECO:0007669"/>
    <property type="project" value="InterPro"/>
</dbReference>
<dbReference type="Pfam" id="PF02482">
    <property type="entry name" value="Ribosomal_S30AE"/>
    <property type="match status" value="1"/>
</dbReference>
<keyword evidence="7" id="KW-1185">Reference proteome</keyword>
<evidence type="ECO:0000313" key="6">
    <source>
        <dbReference type="EMBL" id="QEQ96109.1"/>
    </source>
</evidence>
<dbReference type="InterPro" id="IPR050574">
    <property type="entry name" value="HPF/YfiA_ribosome-assoc"/>
</dbReference>
<dbReference type="AlphaFoldDB" id="A0A5P1R8Y8"/>
<dbReference type="PANTHER" id="PTHR33231">
    <property type="entry name" value="30S RIBOSOMAL PROTEIN"/>
    <property type="match status" value="1"/>
</dbReference>
<keyword evidence="1" id="KW-0810">Translation regulation</keyword>
<dbReference type="GO" id="GO:0045900">
    <property type="term" value="P:negative regulation of translational elongation"/>
    <property type="evidence" value="ECO:0007669"/>
    <property type="project" value="TreeGrafter"/>
</dbReference>
<evidence type="ECO:0000256" key="5">
    <source>
        <dbReference type="ARBA" id="ARBA00041319"/>
    </source>
</evidence>
<evidence type="ECO:0000256" key="4">
    <source>
        <dbReference type="ARBA" id="ARBA00041148"/>
    </source>
</evidence>
<dbReference type="PROSITE" id="PS50861">
    <property type="entry name" value="AA_TRNA_LIGASE_II_GLYAB"/>
    <property type="match status" value="1"/>
</dbReference>
<dbReference type="GO" id="GO:0004820">
    <property type="term" value="F:glycine-tRNA ligase activity"/>
    <property type="evidence" value="ECO:0007669"/>
    <property type="project" value="InterPro"/>
</dbReference>
<dbReference type="PANTHER" id="PTHR33231:SF1">
    <property type="entry name" value="30S RIBOSOMAL PROTEIN"/>
    <property type="match status" value="1"/>
</dbReference>
<dbReference type="EMBL" id="CP043869">
    <property type="protein sequence ID" value="QEQ96109.1"/>
    <property type="molecule type" value="Genomic_DNA"/>
</dbReference>
<dbReference type="NCBIfam" id="TIGR00741">
    <property type="entry name" value="yfiA"/>
    <property type="match status" value="1"/>
</dbReference>
<dbReference type="Gene3D" id="3.30.160.100">
    <property type="entry name" value="Ribosome hibernation promotion factor-like"/>
    <property type="match status" value="1"/>
</dbReference>
<name>A0A5P1R8Y8_9GAMM</name>
<proteinExistence type="inferred from homology"/>
<dbReference type="KEGG" id="ncu:F0U83_04975"/>
<dbReference type="RefSeq" id="WP_138988815.1">
    <property type="nucleotide sequence ID" value="NZ_CP043869.1"/>
</dbReference>
<sequence>MIINITSRHDKVSPAVREKIESWLENSQSHFDIISSAQVTIDKKDRQEDVEAILHACGREVVAKASADNLYAALDAVADKIDRQLSKLRDKQTHKKGATKHTELIGDDAVNDEVFEEEEEVYLA</sequence>
<evidence type="ECO:0000256" key="1">
    <source>
        <dbReference type="ARBA" id="ARBA00022845"/>
    </source>
</evidence>
<comment type="subunit">
    <text evidence="3">Associates exclusively with 100S ribosomes, which are dimers of 70S ribosomes.</text>
</comment>
<accession>A0A5P1R8Y8</accession>
<dbReference type="SUPFAM" id="SSF69754">
    <property type="entry name" value="Ribosome binding protein Y (YfiA homologue)"/>
    <property type="match status" value="1"/>
</dbReference>
<dbReference type="OrthoDB" id="9795980at2"/>